<gene>
    <name evidence="1" type="ORF">LCGC14_3035730</name>
</gene>
<evidence type="ECO:0000313" key="1">
    <source>
        <dbReference type="EMBL" id="KKK59304.1"/>
    </source>
</evidence>
<proteinExistence type="predicted"/>
<dbReference type="EMBL" id="LAZR01063548">
    <property type="protein sequence ID" value="KKK59304.1"/>
    <property type="molecule type" value="Genomic_DNA"/>
</dbReference>
<sequence length="111" mass="12291">MLDTTVTAPSKKVATPTRPRFVRPDIYWGKSRSGKTTMGVGRAAEYAWEKYGKPSRLICAPGEGWENITHLIDKGIIIPFNLTLARPYPIEDCDKLSEGGGPRIQATFLVL</sequence>
<organism evidence="1">
    <name type="scientific">marine sediment metagenome</name>
    <dbReference type="NCBI Taxonomy" id="412755"/>
    <lineage>
        <taxon>unclassified sequences</taxon>
        <taxon>metagenomes</taxon>
        <taxon>ecological metagenomes</taxon>
    </lineage>
</organism>
<reference evidence="1" key="1">
    <citation type="journal article" date="2015" name="Nature">
        <title>Complex archaea that bridge the gap between prokaryotes and eukaryotes.</title>
        <authorList>
            <person name="Spang A."/>
            <person name="Saw J.H."/>
            <person name="Jorgensen S.L."/>
            <person name="Zaremba-Niedzwiedzka K."/>
            <person name="Martijn J."/>
            <person name="Lind A.E."/>
            <person name="van Eijk R."/>
            <person name="Schleper C."/>
            <person name="Guy L."/>
            <person name="Ettema T.J."/>
        </authorList>
    </citation>
    <scope>NUCLEOTIDE SEQUENCE</scope>
</reference>
<protein>
    <recommendedName>
        <fullName evidence="2">Phage terminase large subunit N-terminal domain-containing protein</fullName>
    </recommendedName>
</protein>
<accession>A0A0F8YZ23</accession>
<comment type="caution">
    <text evidence="1">The sequence shown here is derived from an EMBL/GenBank/DDBJ whole genome shotgun (WGS) entry which is preliminary data.</text>
</comment>
<evidence type="ECO:0008006" key="2">
    <source>
        <dbReference type="Google" id="ProtNLM"/>
    </source>
</evidence>
<name>A0A0F8YZ23_9ZZZZ</name>
<dbReference type="AlphaFoldDB" id="A0A0F8YZ23"/>